<feature type="transmembrane region" description="Helical" evidence="5">
    <location>
        <begin position="38"/>
        <end position="55"/>
    </location>
</feature>
<dbReference type="AlphaFoldDB" id="A0A3L8A705"/>
<feature type="transmembrane region" description="Helical" evidence="5">
    <location>
        <begin position="84"/>
        <end position="102"/>
    </location>
</feature>
<dbReference type="EMBL" id="RAZM01000116">
    <property type="protein sequence ID" value="RLT78373.1"/>
    <property type="molecule type" value="Genomic_DNA"/>
</dbReference>
<organism evidence="7 8">
    <name type="scientific">Bacteroides acidifaciens</name>
    <dbReference type="NCBI Taxonomy" id="85831"/>
    <lineage>
        <taxon>Bacteria</taxon>
        <taxon>Pseudomonadati</taxon>
        <taxon>Bacteroidota</taxon>
        <taxon>Bacteroidia</taxon>
        <taxon>Bacteroidales</taxon>
        <taxon>Bacteroidaceae</taxon>
        <taxon>Bacteroides</taxon>
    </lineage>
</organism>
<dbReference type="Proteomes" id="UP000267159">
    <property type="component" value="Unassembled WGS sequence"/>
</dbReference>
<evidence type="ECO:0000256" key="3">
    <source>
        <dbReference type="ARBA" id="ARBA00022989"/>
    </source>
</evidence>
<evidence type="ECO:0000256" key="2">
    <source>
        <dbReference type="ARBA" id="ARBA00022692"/>
    </source>
</evidence>
<keyword evidence="2 5" id="KW-0812">Transmembrane</keyword>
<keyword evidence="3 5" id="KW-1133">Transmembrane helix</keyword>
<evidence type="ECO:0000256" key="5">
    <source>
        <dbReference type="SAM" id="Phobius"/>
    </source>
</evidence>
<evidence type="ECO:0000313" key="8">
    <source>
        <dbReference type="Proteomes" id="UP000267159"/>
    </source>
</evidence>
<name>A0A3L8A705_9BACE</name>
<feature type="domain" description="RDD" evidence="6">
    <location>
        <begin position="6"/>
        <end position="150"/>
    </location>
</feature>
<dbReference type="Pfam" id="PF06271">
    <property type="entry name" value="RDD"/>
    <property type="match status" value="1"/>
</dbReference>
<keyword evidence="4 5" id="KW-0472">Membrane</keyword>
<dbReference type="InterPro" id="IPR010432">
    <property type="entry name" value="RDD"/>
</dbReference>
<evidence type="ECO:0000313" key="7">
    <source>
        <dbReference type="EMBL" id="RLT78373.1"/>
    </source>
</evidence>
<evidence type="ECO:0000256" key="4">
    <source>
        <dbReference type="ARBA" id="ARBA00023136"/>
    </source>
</evidence>
<reference evidence="7 8" key="1">
    <citation type="submission" date="2018-09" db="EMBL/GenBank/DDBJ databases">
        <title>Murine metabolic-syndrome-specific gut microbial biobank.</title>
        <authorList>
            <person name="Liu C."/>
        </authorList>
    </citation>
    <scope>NUCLEOTIDE SEQUENCE [LARGE SCALE GENOMIC DNA]</scope>
    <source>
        <strain evidence="7 8">0.1X-D8-26</strain>
    </source>
</reference>
<dbReference type="RefSeq" id="WP_121767405.1">
    <property type="nucleotide sequence ID" value="NZ_RAZM01000116.1"/>
</dbReference>
<evidence type="ECO:0000256" key="1">
    <source>
        <dbReference type="ARBA" id="ARBA00004141"/>
    </source>
</evidence>
<feature type="transmembrane region" description="Helical" evidence="5">
    <location>
        <begin position="12"/>
        <end position="32"/>
    </location>
</feature>
<dbReference type="GO" id="GO:0016020">
    <property type="term" value="C:membrane"/>
    <property type="evidence" value="ECO:0007669"/>
    <property type="project" value="UniProtKB-SubCell"/>
</dbReference>
<accession>A0A3L8A705</accession>
<comment type="caution">
    <text evidence="7">The sequence shown here is derived from an EMBL/GenBank/DDBJ whole genome shotgun (WGS) entry which is preliminary data.</text>
</comment>
<protein>
    <recommendedName>
        <fullName evidence="6">RDD domain-containing protein</fullName>
    </recommendedName>
</protein>
<feature type="transmembrane region" description="Helical" evidence="5">
    <location>
        <begin position="133"/>
        <end position="158"/>
    </location>
</feature>
<comment type="subcellular location">
    <subcellularLocation>
        <location evidence="1">Membrane</location>
        <topology evidence="1">Multi-pass membrane protein</topology>
    </subcellularLocation>
</comment>
<evidence type="ECO:0000259" key="6">
    <source>
        <dbReference type="Pfam" id="PF06271"/>
    </source>
</evidence>
<sequence>MNIMNKRIEAFVIDIIVLFVMSFSVFLISVWFNNSMLWMSFALALIYSFLFCKDVNGGRSIGKQRTGLCILSEKSNSVPSVIRLILRNMFYILWPIEIILFFCNSGKRLGDLVMQTKVVACNNEPDAAFRLTLKYICSILVMTVILFVLFYSIAKLIYEFSPLMRLLYS</sequence>
<proteinExistence type="predicted"/>
<gene>
    <name evidence="7" type="ORF">D7Y07_19600</name>
</gene>